<dbReference type="AlphaFoldDB" id="A0AAX3EMZ0"/>
<organism evidence="1 2">
    <name type="scientific">Paenarthrobacter ureafaciens</name>
    <dbReference type="NCBI Taxonomy" id="37931"/>
    <lineage>
        <taxon>Bacteria</taxon>
        <taxon>Bacillati</taxon>
        <taxon>Actinomycetota</taxon>
        <taxon>Actinomycetes</taxon>
        <taxon>Micrococcales</taxon>
        <taxon>Micrococcaceae</taxon>
        <taxon>Paenarthrobacter</taxon>
    </lineage>
</organism>
<dbReference type="PRINTS" id="PR00988">
    <property type="entry name" value="URIDINKINASE"/>
</dbReference>
<evidence type="ECO:0000313" key="1">
    <source>
        <dbReference type="EMBL" id="UYV99516.1"/>
    </source>
</evidence>
<name>A0AAX3EMZ0_PAEUR</name>
<keyword evidence="1" id="KW-0808">Transferase</keyword>
<gene>
    <name evidence="1" type="ORF">NL394_10065</name>
</gene>
<accession>A0AAX3EMZ0</accession>
<dbReference type="GO" id="GO:0016301">
    <property type="term" value="F:kinase activity"/>
    <property type="evidence" value="ECO:0007669"/>
    <property type="project" value="UniProtKB-KW"/>
</dbReference>
<protein>
    <submittedName>
        <fullName evidence="1">Nucleoside/nucleotide kinase family protein</fullName>
    </submittedName>
</protein>
<dbReference type="RefSeq" id="WP_259362991.1">
    <property type="nucleotide sequence ID" value="NZ_CP043010.1"/>
</dbReference>
<dbReference type="EMBL" id="CP101185">
    <property type="protein sequence ID" value="UYV99516.1"/>
    <property type="molecule type" value="Genomic_DNA"/>
</dbReference>
<dbReference type="Gene3D" id="3.40.50.300">
    <property type="entry name" value="P-loop containing nucleotide triphosphate hydrolases"/>
    <property type="match status" value="1"/>
</dbReference>
<dbReference type="NCBIfam" id="NF006743">
    <property type="entry name" value="PRK09270.1-2"/>
    <property type="match status" value="1"/>
</dbReference>
<dbReference type="PANTHER" id="PTHR10285">
    <property type="entry name" value="URIDINE KINASE"/>
    <property type="match status" value="1"/>
</dbReference>
<keyword evidence="2" id="KW-1185">Reference proteome</keyword>
<proteinExistence type="predicted"/>
<evidence type="ECO:0000313" key="2">
    <source>
        <dbReference type="Proteomes" id="UP001163293"/>
    </source>
</evidence>
<dbReference type="SUPFAM" id="SSF52540">
    <property type="entry name" value="P-loop containing nucleoside triphosphate hydrolases"/>
    <property type="match status" value="1"/>
</dbReference>
<dbReference type="InterPro" id="IPR027417">
    <property type="entry name" value="P-loop_NTPase"/>
</dbReference>
<reference evidence="1" key="1">
    <citation type="submission" date="2022-07" db="EMBL/GenBank/DDBJ databases">
        <authorList>
            <person name="Wu T."/>
        </authorList>
    </citation>
    <scope>NUCLEOTIDE SEQUENCE</scope>
    <source>
        <strain evidence="1">SD-1</strain>
    </source>
</reference>
<sequence length="209" mass="22626">MQTKVLDTAAGLADRIRSRSADRQIIGIAGPPGTGKSTLAGRLSEQLGDESVVVPMDGFHLATPIIDGTPLRDRKGAIDTFDVGGFLSLLERLRRNDEDVIYAPAYRRGLEEPIAASIAIASSVKYVLVEGNYLLATEGRWSKVRTCLDVAWFVETAPETRIPRLIERHIASGMDPAAAEAWANAPDETNARFIESTKAGGDLIIHWSA</sequence>
<keyword evidence="1" id="KW-0418">Kinase</keyword>
<dbReference type="Proteomes" id="UP001163293">
    <property type="component" value="Chromosome"/>
</dbReference>